<name>A0ABD3QZ95_9STRA</name>
<sequence>KELARAESLHSTRTSKQALYKSHVQVDKTKECHTMVPFLAQDISHITDVEVLSVGLCFVGFDQSRQHVNLDTNICRFKASYGINPKAVSAMFADIKEKYPSQNLLDVLMAMNWVKLYNSWEVMAGHWRYSKPVVARKTYIMSVDGMHCETEEFRLDPSTKWYSQKKNTSGLTYEIGCAINHDQCLWLRGPFPAATHDITMFRGGEAELKVRDRDPAALFFNLPRGKKCVGDSGYAGEPDKIVVSRPEHPKDFKKFLARVKSRQETFNARLKVFRVLTSHFHHGTSSANQMKMHQMCVEMIAVMVQYSMENGAPLFES</sequence>
<evidence type="ECO:0000313" key="5">
    <source>
        <dbReference type="Proteomes" id="UP001516023"/>
    </source>
</evidence>
<dbReference type="Proteomes" id="UP001516023">
    <property type="component" value="Unassembled WGS sequence"/>
</dbReference>
<feature type="non-terminal residue" evidence="4">
    <location>
        <position position="1"/>
    </location>
</feature>
<dbReference type="InterPro" id="IPR027806">
    <property type="entry name" value="HARBI1_dom"/>
</dbReference>
<dbReference type="GO" id="GO:0046872">
    <property type="term" value="F:metal ion binding"/>
    <property type="evidence" value="ECO:0007669"/>
    <property type="project" value="UniProtKB-KW"/>
</dbReference>
<dbReference type="AlphaFoldDB" id="A0ABD3QZ95"/>
<gene>
    <name evidence="4" type="ORF">HJC23_005838</name>
</gene>
<keyword evidence="2" id="KW-0479">Metal-binding</keyword>
<protein>
    <recommendedName>
        <fullName evidence="3">DDE Tnp4 domain-containing protein</fullName>
    </recommendedName>
</protein>
<proteinExistence type="predicted"/>
<comment type="caution">
    <text evidence="4">The sequence shown here is derived from an EMBL/GenBank/DDBJ whole genome shotgun (WGS) entry which is preliminary data.</text>
</comment>
<accession>A0ABD3QZ95</accession>
<evidence type="ECO:0000256" key="2">
    <source>
        <dbReference type="ARBA" id="ARBA00022723"/>
    </source>
</evidence>
<organism evidence="4 5">
    <name type="scientific">Cyclotella cryptica</name>
    <dbReference type="NCBI Taxonomy" id="29204"/>
    <lineage>
        <taxon>Eukaryota</taxon>
        <taxon>Sar</taxon>
        <taxon>Stramenopiles</taxon>
        <taxon>Ochrophyta</taxon>
        <taxon>Bacillariophyta</taxon>
        <taxon>Coscinodiscophyceae</taxon>
        <taxon>Thalassiosirophycidae</taxon>
        <taxon>Stephanodiscales</taxon>
        <taxon>Stephanodiscaceae</taxon>
        <taxon>Cyclotella</taxon>
    </lineage>
</organism>
<evidence type="ECO:0000313" key="4">
    <source>
        <dbReference type="EMBL" id="KAL3805594.1"/>
    </source>
</evidence>
<evidence type="ECO:0000256" key="1">
    <source>
        <dbReference type="ARBA" id="ARBA00001968"/>
    </source>
</evidence>
<feature type="domain" description="DDE Tnp4" evidence="3">
    <location>
        <begin position="143"/>
        <end position="303"/>
    </location>
</feature>
<reference evidence="4 5" key="1">
    <citation type="journal article" date="2020" name="G3 (Bethesda)">
        <title>Improved Reference Genome for Cyclotella cryptica CCMP332, a Model for Cell Wall Morphogenesis, Salinity Adaptation, and Lipid Production in Diatoms (Bacillariophyta).</title>
        <authorList>
            <person name="Roberts W.R."/>
            <person name="Downey K.M."/>
            <person name="Ruck E.C."/>
            <person name="Traller J.C."/>
            <person name="Alverson A.J."/>
        </authorList>
    </citation>
    <scope>NUCLEOTIDE SEQUENCE [LARGE SCALE GENOMIC DNA]</scope>
    <source>
        <strain evidence="4 5">CCMP332</strain>
    </source>
</reference>
<dbReference type="Pfam" id="PF13359">
    <property type="entry name" value="DDE_Tnp_4"/>
    <property type="match status" value="1"/>
</dbReference>
<keyword evidence="5" id="KW-1185">Reference proteome</keyword>
<comment type="cofactor">
    <cofactor evidence="1">
        <name>a divalent metal cation</name>
        <dbReference type="ChEBI" id="CHEBI:60240"/>
    </cofactor>
</comment>
<evidence type="ECO:0000259" key="3">
    <source>
        <dbReference type="Pfam" id="PF13359"/>
    </source>
</evidence>
<dbReference type="EMBL" id="JABMIG020000002">
    <property type="protein sequence ID" value="KAL3805594.1"/>
    <property type="molecule type" value="Genomic_DNA"/>
</dbReference>